<dbReference type="PATRIC" id="fig|1391654.3.peg.2191"/>
<dbReference type="Gene3D" id="3.30.750.24">
    <property type="entry name" value="STAS domain"/>
    <property type="match status" value="1"/>
</dbReference>
<dbReference type="CDD" id="cd07041">
    <property type="entry name" value="STAS_RsbR_RsbS_like"/>
    <property type="match status" value="1"/>
</dbReference>
<dbReference type="PROSITE" id="PS50801">
    <property type="entry name" value="STAS"/>
    <property type="match status" value="1"/>
</dbReference>
<organism evidence="3 4">
    <name type="scientific">Labilithrix luteola</name>
    <dbReference type="NCBI Taxonomy" id="1391654"/>
    <lineage>
        <taxon>Bacteria</taxon>
        <taxon>Pseudomonadati</taxon>
        <taxon>Myxococcota</taxon>
        <taxon>Polyangia</taxon>
        <taxon>Polyangiales</taxon>
        <taxon>Labilitrichaceae</taxon>
        <taxon>Labilithrix</taxon>
    </lineage>
</organism>
<dbReference type="InterPro" id="IPR002645">
    <property type="entry name" value="STAS_dom"/>
</dbReference>
<dbReference type="Pfam" id="PF01740">
    <property type="entry name" value="STAS"/>
    <property type="match status" value="1"/>
</dbReference>
<dbReference type="EMBL" id="CP012333">
    <property type="protein sequence ID" value="AKU95511.1"/>
    <property type="molecule type" value="Genomic_DNA"/>
</dbReference>
<dbReference type="Proteomes" id="UP000064967">
    <property type="component" value="Chromosome"/>
</dbReference>
<dbReference type="SUPFAM" id="SSF52091">
    <property type="entry name" value="SpoIIaa-like"/>
    <property type="match status" value="1"/>
</dbReference>
<dbReference type="GO" id="GO:0020037">
    <property type="term" value="F:heme binding"/>
    <property type="evidence" value="ECO:0007669"/>
    <property type="project" value="InterPro"/>
</dbReference>
<evidence type="ECO:0000313" key="3">
    <source>
        <dbReference type="EMBL" id="AKU95511.1"/>
    </source>
</evidence>
<evidence type="ECO:0000313" key="4">
    <source>
        <dbReference type="Proteomes" id="UP000064967"/>
    </source>
</evidence>
<accession>A0A0K1PQ49</accession>
<dbReference type="InterPro" id="IPR051932">
    <property type="entry name" value="Bact_StressResp_Reg"/>
</dbReference>
<dbReference type="InterPro" id="IPR012292">
    <property type="entry name" value="Globin/Proto"/>
</dbReference>
<dbReference type="GO" id="GO:0019825">
    <property type="term" value="F:oxygen binding"/>
    <property type="evidence" value="ECO:0007669"/>
    <property type="project" value="InterPro"/>
</dbReference>
<dbReference type="STRING" id="1391654.AKJ09_02175"/>
<dbReference type="PANTHER" id="PTHR33745">
    <property type="entry name" value="RSBT ANTAGONIST PROTEIN RSBS-RELATED"/>
    <property type="match status" value="1"/>
</dbReference>
<gene>
    <name evidence="3" type="ORF">AKJ09_02175</name>
</gene>
<dbReference type="SUPFAM" id="SSF46458">
    <property type="entry name" value="Globin-like"/>
    <property type="match status" value="1"/>
</dbReference>
<reference evidence="3 4" key="1">
    <citation type="submission" date="2015-08" db="EMBL/GenBank/DDBJ databases">
        <authorList>
            <person name="Babu N.S."/>
            <person name="Beckwith C.J."/>
            <person name="Beseler K.G."/>
            <person name="Brison A."/>
            <person name="Carone J.V."/>
            <person name="Caskin T.P."/>
            <person name="Diamond M."/>
            <person name="Durham M.E."/>
            <person name="Foxe J.M."/>
            <person name="Go M."/>
            <person name="Henderson B.A."/>
            <person name="Jones I.B."/>
            <person name="McGettigan J.A."/>
            <person name="Micheletti S.J."/>
            <person name="Nasrallah M.E."/>
            <person name="Ortiz D."/>
            <person name="Piller C.R."/>
            <person name="Privatt S.R."/>
            <person name="Schneider S.L."/>
            <person name="Sharp S."/>
            <person name="Smith T.C."/>
            <person name="Stanton J.D."/>
            <person name="Ullery H.E."/>
            <person name="Wilson R.J."/>
            <person name="Serrano M.G."/>
            <person name="Buck G."/>
            <person name="Lee V."/>
            <person name="Wang Y."/>
            <person name="Carvalho R."/>
            <person name="Voegtly L."/>
            <person name="Shi R."/>
            <person name="Duckworth R."/>
            <person name="Johnson A."/>
            <person name="Loviza R."/>
            <person name="Walstead R."/>
            <person name="Shah Z."/>
            <person name="Kiflezghi M."/>
            <person name="Wade K."/>
            <person name="Ball S.L."/>
            <person name="Bradley K.W."/>
            <person name="Asai D.J."/>
            <person name="Bowman C.A."/>
            <person name="Russell D.A."/>
            <person name="Pope W.H."/>
            <person name="Jacobs-Sera D."/>
            <person name="Hendrix R.W."/>
            <person name="Hatfull G.F."/>
        </authorList>
    </citation>
    <scope>NUCLEOTIDE SEQUENCE [LARGE SCALE GENOMIC DNA]</scope>
    <source>
        <strain evidence="3 4">DSM 27648</strain>
    </source>
</reference>
<protein>
    <submittedName>
        <fullName evidence="3">RsbR, positive regulator of sigma-B</fullName>
    </submittedName>
</protein>
<dbReference type="KEGG" id="llu:AKJ09_02175"/>
<evidence type="ECO:0000259" key="2">
    <source>
        <dbReference type="PROSITE" id="PS50801"/>
    </source>
</evidence>
<dbReference type="AlphaFoldDB" id="A0A0K1PQ49"/>
<dbReference type="PANTHER" id="PTHR33745:SF3">
    <property type="entry name" value="RSBT CO-ANTAGONIST PROTEIN RSBRC"/>
    <property type="match status" value="1"/>
</dbReference>
<dbReference type="Pfam" id="PF11563">
    <property type="entry name" value="Protoglobin"/>
    <property type="match status" value="1"/>
</dbReference>
<feature type="domain" description="STAS" evidence="2">
    <location>
        <begin position="224"/>
        <end position="339"/>
    </location>
</feature>
<dbReference type="InterPro" id="IPR044398">
    <property type="entry name" value="Globin-sensor_dom"/>
</dbReference>
<dbReference type="InterPro" id="IPR039379">
    <property type="entry name" value="Protoglobin_sensor_dom"/>
</dbReference>
<keyword evidence="1" id="KW-0597">Phosphoprotein</keyword>
<keyword evidence="4" id="KW-1185">Reference proteome</keyword>
<dbReference type="InterPro" id="IPR009050">
    <property type="entry name" value="Globin-like_sf"/>
</dbReference>
<sequence length="346" mass="38219">MRVRETASSICVDGIFLALGGAQFVRAVAFMNKSKLPLPSSGPDHLHYKAILELDESELARRRALLELGDDDLARLAELRPFAERHTDAVVDEFYQLLLALPESKAFLNDNALVTRLKGTQRAYFLGLFTGRCDLDYVEDRLRVGVAHEKIGIRPKIYLGAYRRYLHLLLKYLSVDFADADFVHQAFASIQKMVYFDMSIAIDTYFAAHLETITRQQAAIRELSTPVTQVHDRVLLLPLVGEIDQPRATQVMDRVLAAVAAESALVVIIDIAGVPVVDTRVANHLLKTTAAARYLGARTILSGISPSVSQSMVALGVDLSSMVTVGRLKDGIDLAFKMLGRERPSA</sequence>
<dbReference type="InterPro" id="IPR036513">
    <property type="entry name" value="STAS_dom_sf"/>
</dbReference>
<dbReference type="Gene3D" id="1.10.490.10">
    <property type="entry name" value="Globins"/>
    <property type="match status" value="1"/>
</dbReference>
<evidence type="ECO:0000256" key="1">
    <source>
        <dbReference type="ARBA" id="ARBA00022553"/>
    </source>
</evidence>
<proteinExistence type="predicted"/>
<dbReference type="CDD" id="cd01068">
    <property type="entry name" value="globin_sensor"/>
    <property type="match status" value="1"/>
</dbReference>
<name>A0A0K1PQ49_9BACT</name>